<dbReference type="RefSeq" id="WP_146951252.1">
    <property type="nucleotide sequence ID" value="NZ_BAABBJ010000005.1"/>
</dbReference>
<feature type="site" description="Important for catalytic activity, responsible for pKa modulation of the active site Glu and correct orientation of both the proton donor and substrate" evidence="5">
    <location>
        <position position="123"/>
    </location>
</feature>
<reference evidence="8 9" key="1">
    <citation type="submission" date="2019-07" db="EMBL/GenBank/DDBJ databases">
        <title>Whole genome shotgun sequence of Cellulomonas soli NBRC 109434.</title>
        <authorList>
            <person name="Hosoyama A."/>
            <person name="Uohara A."/>
            <person name="Ohji S."/>
            <person name="Ichikawa N."/>
        </authorList>
    </citation>
    <scope>NUCLEOTIDE SEQUENCE [LARGE SCALE GENOMIC DNA]</scope>
    <source>
        <strain evidence="8 9">NBRC 109434</strain>
    </source>
</reference>
<keyword evidence="9" id="KW-1185">Reference proteome</keyword>
<evidence type="ECO:0000256" key="6">
    <source>
        <dbReference type="RuleBase" id="RU361187"/>
    </source>
</evidence>
<evidence type="ECO:0000313" key="8">
    <source>
        <dbReference type="EMBL" id="GEP67473.1"/>
    </source>
</evidence>
<keyword evidence="3 6" id="KW-0326">Glycosidase</keyword>
<evidence type="ECO:0000256" key="1">
    <source>
        <dbReference type="ARBA" id="ARBA00009865"/>
    </source>
</evidence>
<dbReference type="Pfam" id="PF04616">
    <property type="entry name" value="Glyco_hydro_43"/>
    <property type="match status" value="1"/>
</dbReference>
<dbReference type="EMBL" id="BKAL01000001">
    <property type="protein sequence ID" value="GEP67473.1"/>
    <property type="molecule type" value="Genomic_DNA"/>
</dbReference>
<dbReference type="GO" id="GO:0005975">
    <property type="term" value="P:carbohydrate metabolic process"/>
    <property type="evidence" value="ECO:0007669"/>
    <property type="project" value="InterPro"/>
</dbReference>
<comment type="similarity">
    <text evidence="1 6">Belongs to the glycosyl hydrolase 43 family.</text>
</comment>
<dbReference type="Gene3D" id="2.115.10.20">
    <property type="entry name" value="Glycosyl hydrolase domain, family 43"/>
    <property type="match status" value="1"/>
</dbReference>
<dbReference type="PANTHER" id="PTHR42812:SF12">
    <property type="entry name" value="BETA-XYLOSIDASE-RELATED"/>
    <property type="match status" value="1"/>
</dbReference>
<evidence type="ECO:0000256" key="5">
    <source>
        <dbReference type="PIRSR" id="PIRSR606710-2"/>
    </source>
</evidence>
<evidence type="ECO:0000313" key="9">
    <source>
        <dbReference type="Proteomes" id="UP000321798"/>
    </source>
</evidence>
<dbReference type="SUPFAM" id="SSF49899">
    <property type="entry name" value="Concanavalin A-like lectins/glucanases"/>
    <property type="match status" value="1"/>
</dbReference>
<evidence type="ECO:0000256" key="4">
    <source>
        <dbReference type="PIRSR" id="PIRSR606710-1"/>
    </source>
</evidence>
<feature type="domain" description="Beta-xylosidase C-terminal Concanavalin A-like" evidence="7">
    <location>
        <begin position="305"/>
        <end position="483"/>
    </location>
</feature>
<dbReference type="InterPro" id="IPR023296">
    <property type="entry name" value="Glyco_hydro_beta-prop_sf"/>
</dbReference>
<feature type="active site" description="Proton donor" evidence="4">
    <location>
        <position position="180"/>
    </location>
</feature>
<protein>
    <submittedName>
        <fullName evidence="8">Glycoside hydrolase 43 family protein</fullName>
    </submittedName>
</protein>
<accession>A0A512P8D7</accession>
<dbReference type="InterPro" id="IPR006710">
    <property type="entry name" value="Glyco_hydro_43"/>
</dbReference>
<dbReference type="GO" id="GO:0004553">
    <property type="term" value="F:hydrolase activity, hydrolyzing O-glycosyl compounds"/>
    <property type="evidence" value="ECO:0007669"/>
    <property type="project" value="InterPro"/>
</dbReference>
<comment type="caution">
    <text evidence="8">The sequence shown here is derived from an EMBL/GenBank/DDBJ whole genome shotgun (WGS) entry which is preliminary data.</text>
</comment>
<dbReference type="Pfam" id="PF17851">
    <property type="entry name" value="GH43_C2"/>
    <property type="match status" value="1"/>
</dbReference>
<keyword evidence="2 6" id="KW-0378">Hydrolase</keyword>
<proteinExistence type="inferred from homology"/>
<dbReference type="Gene3D" id="2.60.120.200">
    <property type="match status" value="1"/>
</dbReference>
<evidence type="ECO:0000256" key="3">
    <source>
        <dbReference type="ARBA" id="ARBA00023295"/>
    </source>
</evidence>
<sequence>MTSVPPNPLASGFHPDPSVVRVGDDYYLANSTFEYLPGIPVQHSRDLVTWEHVGHVVERDGQLDITDVPTLGGAWAPTIRHHDGRFWIAVTDAMGRGTLVFTADSPAGPWSDGVLVEGMDGIDPDLAWDEDGTCYLTYSALRLSGMGHDGIEQFRVDPLTGQMLEEPRPLWSGTGLMFPEGPHLYQHDGWWYLFIAEGGTERGHSVSVARSTRPDGPFEGCPANPLLTAAGTDRPVQNTGHGDLVQAPDGSWYLVLLGMRVRGGTRSFSPMGRETFCTPVTWKDGWPQIAPVVLSEPGPAVVWEDDFDATVSDPAWLAVRRLPGDVADLTSRPGHLVLHADGSDLGDLRPVFLGIRQAHMRSRFSAVVDASAGTGGIAMRIDELHHVGIELSGRTVVAHAQVSTFGETWSAQVPQGPVTLWLATDPIEPGGDFLESMSSDHLTLGYDGPDGPVTLARVDGRYFTAETTASFAGRVVGLYATDGTLAVDRVRYDGTDA</sequence>
<dbReference type="InterPro" id="IPR051795">
    <property type="entry name" value="Glycosyl_Hydrlase_43"/>
</dbReference>
<evidence type="ECO:0000256" key="2">
    <source>
        <dbReference type="ARBA" id="ARBA00022801"/>
    </source>
</evidence>
<dbReference type="CDD" id="cd18617">
    <property type="entry name" value="GH43_XynB-like"/>
    <property type="match status" value="1"/>
</dbReference>
<dbReference type="SUPFAM" id="SSF75005">
    <property type="entry name" value="Arabinanase/levansucrase/invertase"/>
    <property type="match status" value="1"/>
</dbReference>
<evidence type="ECO:0000259" key="7">
    <source>
        <dbReference type="Pfam" id="PF17851"/>
    </source>
</evidence>
<gene>
    <name evidence="8" type="ORF">CSO01_01880</name>
</gene>
<name>A0A512P8D7_9CELL</name>
<dbReference type="PANTHER" id="PTHR42812">
    <property type="entry name" value="BETA-XYLOSIDASE"/>
    <property type="match status" value="1"/>
</dbReference>
<organism evidence="8 9">
    <name type="scientific">Cellulomonas soli</name>
    <dbReference type="NCBI Taxonomy" id="931535"/>
    <lineage>
        <taxon>Bacteria</taxon>
        <taxon>Bacillati</taxon>
        <taxon>Actinomycetota</taxon>
        <taxon>Actinomycetes</taxon>
        <taxon>Micrococcales</taxon>
        <taxon>Cellulomonadaceae</taxon>
        <taxon>Cellulomonas</taxon>
    </lineage>
</organism>
<dbReference type="InterPro" id="IPR041542">
    <property type="entry name" value="GH43_C2"/>
</dbReference>
<dbReference type="Proteomes" id="UP000321798">
    <property type="component" value="Unassembled WGS sequence"/>
</dbReference>
<dbReference type="InterPro" id="IPR013320">
    <property type="entry name" value="ConA-like_dom_sf"/>
</dbReference>
<feature type="active site" description="Proton acceptor" evidence="4">
    <location>
        <position position="16"/>
    </location>
</feature>
<dbReference type="OrthoDB" id="9801455at2"/>
<dbReference type="AlphaFoldDB" id="A0A512P8D7"/>